<comment type="caution">
    <text evidence="1">The sequence shown here is derived from an EMBL/GenBank/DDBJ whole genome shotgun (WGS) entry which is preliminary data.</text>
</comment>
<proteinExistence type="predicted"/>
<organism evidence="1 2">
    <name type="scientific">Candidatus Portnoybacteria bacterium CG06_land_8_20_14_3_00_39_12</name>
    <dbReference type="NCBI Taxonomy" id="1974809"/>
    <lineage>
        <taxon>Bacteria</taxon>
        <taxon>Candidatus Portnoyibacteriota</taxon>
    </lineage>
</organism>
<accession>A0A2M7AX18</accession>
<dbReference type="AlphaFoldDB" id="A0A2M7AX18"/>
<dbReference type="Proteomes" id="UP000228775">
    <property type="component" value="Unassembled WGS sequence"/>
</dbReference>
<name>A0A2M7AX18_9BACT</name>
<sequence>MLCKHCGSVKQTRFCEVCNRETNTHFTKEFTDTISLLDSTKNLMKSGEKINGKSKREIEQYVGNRDQRVVSEFERLREYGKPTRVIHRLWRRIGNVFKKVHEHDK</sequence>
<dbReference type="EMBL" id="PEVY01000055">
    <property type="protein sequence ID" value="PIU75093.1"/>
    <property type="molecule type" value="Genomic_DNA"/>
</dbReference>
<evidence type="ECO:0000313" key="1">
    <source>
        <dbReference type="EMBL" id="PIU75093.1"/>
    </source>
</evidence>
<reference evidence="2" key="1">
    <citation type="submission" date="2017-09" db="EMBL/GenBank/DDBJ databases">
        <title>Depth-based differentiation of microbial function through sediment-hosted aquifers and enrichment of novel symbionts in the deep terrestrial subsurface.</title>
        <authorList>
            <person name="Probst A.J."/>
            <person name="Ladd B."/>
            <person name="Jarett J.K."/>
            <person name="Geller-Mcgrath D.E."/>
            <person name="Sieber C.M.K."/>
            <person name="Emerson J.B."/>
            <person name="Anantharaman K."/>
            <person name="Thomas B.C."/>
            <person name="Malmstrom R."/>
            <person name="Stieglmeier M."/>
            <person name="Klingl A."/>
            <person name="Woyke T."/>
            <person name="Ryan C.M."/>
            <person name="Banfield J.F."/>
        </authorList>
    </citation>
    <scope>NUCLEOTIDE SEQUENCE [LARGE SCALE GENOMIC DNA]</scope>
</reference>
<evidence type="ECO:0000313" key="2">
    <source>
        <dbReference type="Proteomes" id="UP000228775"/>
    </source>
</evidence>
<protein>
    <submittedName>
        <fullName evidence="1">Uncharacterized protein</fullName>
    </submittedName>
</protein>
<gene>
    <name evidence="1" type="ORF">COS76_02685</name>
</gene>